<dbReference type="InterPro" id="IPR006120">
    <property type="entry name" value="Resolvase_HTH_dom"/>
</dbReference>
<reference evidence="2 3" key="1">
    <citation type="submission" date="2016-10" db="EMBL/GenBank/DDBJ databases">
        <authorList>
            <person name="de Groot N.N."/>
        </authorList>
    </citation>
    <scope>NUCLEOTIDE SEQUENCE [LARGE SCALE GENOMIC DNA]</scope>
    <source>
        <strain evidence="2 3">DSM 17794</strain>
    </source>
</reference>
<dbReference type="GO" id="GO:0003677">
    <property type="term" value="F:DNA binding"/>
    <property type="evidence" value="ECO:0007669"/>
    <property type="project" value="UniProtKB-KW"/>
</dbReference>
<dbReference type="Proteomes" id="UP000199153">
    <property type="component" value="Unassembled WGS sequence"/>
</dbReference>
<dbReference type="STRING" id="287099.SAMN05660413_00698"/>
<dbReference type="SUPFAM" id="SSF46689">
    <property type="entry name" value="Homeodomain-like"/>
    <property type="match status" value="1"/>
</dbReference>
<dbReference type="InterPro" id="IPR009057">
    <property type="entry name" value="Homeodomain-like_sf"/>
</dbReference>
<keyword evidence="2" id="KW-0371">Homeobox</keyword>
<keyword evidence="3" id="KW-1185">Reference proteome</keyword>
<sequence length="50" mass="5991">MANKQIDMRKIKQIFRLYSQGVSKRQISSSLGLSRNTITKYIAFFQRYQF</sequence>
<name>A0A1I4YFR3_9FLAO</name>
<dbReference type="AlphaFoldDB" id="A0A1I4YFR3"/>
<dbReference type="Gene3D" id="1.10.10.60">
    <property type="entry name" value="Homeodomain-like"/>
    <property type="match status" value="1"/>
</dbReference>
<feature type="non-terminal residue" evidence="2">
    <location>
        <position position="50"/>
    </location>
</feature>
<proteinExistence type="predicted"/>
<keyword evidence="2" id="KW-0238">DNA-binding</keyword>
<dbReference type="EMBL" id="FOVL01000003">
    <property type="protein sequence ID" value="SFN36868.1"/>
    <property type="molecule type" value="Genomic_DNA"/>
</dbReference>
<dbReference type="GO" id="GO:0000150">
    <property type="term" value="F:DNA strand exchange activity"/>
    <property type="evidence" value="ECO:0007669"/>
    <property type="project" value="InterPro"/>
</dbReference>
<feature type="domain" description="Resolvase HTH" evidence="1">
    <location>
        <begin position="5"/>
        <end position="42"/>
    </location>
</feature>
<protein>
    <submittedName>
        <fullName evidence="2">Homeodomain-like domain-containing protein</fullName>
    </submittedName>
</protein>
<evidence type="ECO:0000259" key="1">
    <source>
        <dbReference type="Pfam" id="PF02796"/>
    </source>
</evidence>
<evidence type="ECO:0000313" key="3">
    <source>
        <dbReference type="Proteomes" id="UP000199153"/>
    </source>
</evidence>
<evidence type="ECO:0000313" key="2">
    <source>
        <dbReference type="EMBL" id="SFN36868.1"/>
    </source>
</evidence>
<accession>A0A1I4YFR3</accession>
<dbReference type="Pfam" id="PF02796">
    <property type="entry name" value="HTH_7"/>
    <property type="match status" value="1"/>
</dbReference>
<organism evidence="2 3">
    <name type="scientific">Salegentibacter flavus</name>
    <dbReference type="NCBI Taxonomy" id="287099"/>
    <lineage>
        <taxon>Bacteria</taxon>
        <taxon>Pseudomonadati</taxon>
        <taxon>Bacteroidota</taxon>
        <taxon>Flavobacteriia</taxon>
        <taxon>Flavobacteriales</taxon>
        <taxon>Flavobacteriaceae</taxon>
        <taxon>Salegentibacter</taxon>
    </lineage>
</organism>
<gene>
    <name evidence="2" type="ORF">SAMN05660413_00698</name>
</gene>
<dbReference type="OrthoDB" id="3193769at2"/>